<dbReference type="RefSeq" id="XP_062789920.1">
    <property type="nucleotide sequence ID" value="XM_062933869.1"/>
</dbReference>
<feature type="compositionally biased region" description="Polar residues" evidence="1">
    <location>
        <begin position="104"/>
        <end position="130"/>
    </location>
</feature>
<feature type="compositionally biased region" description="Polar residues" evidence="1">
    <location>
        <begin position="44"/>
        <end position="56"/>
    </location>
</feature>
<evidence type="ECO:0000313" key="3">
    <source>
        <dbReference type="Proteomes" id="UP001329825"/>
    </source>
</evidence>
<dbReference type="GeneID" id="87954254"/>
<proteinExistence type="predicted"/>
<sequence>MTPQHPANGYGYTKLNHTAQVYYPYDLPGSLRPGNHPSHHSHFPSGQASVHTQHSYNTTFPGTGGNPPPFHHSQQGTYTNGAHQQQAPNLYSPQSYGTAHAHQGHTQSFNNSQNYVCSSQPPTPSTANGQGSYGYTFHHLNGAHSFPSDGMVEGQPMTSECDIVSQLSSPTQAWNNQNHPSQHGPAQTTSLSQGSQYHSNYTPDPNLPKPSGGFW</sequence>
<accession>A0ABZ1CVF7</accession>
<reference evidence="2 3" key="1">
    <citation type="submission" date="2024-01" db="EMBL/GenBank/DDBJ databases">
        <title>Comparative genomics of Cryptococcus and Kwoniella reveals pathogenesis evolution and contrasting modes of karyotype evolution via chromosome fusion or intercentromeric recombination.</title>
        <authorList>
            <person name="Coelho M.A."/>
            <person name="David-Palma M."/>
            <person name="Shea T."/>
            <person name="Bowers K."/>
            <person name="McGinley-Smith S."/>
            <person name="Mohammad A.W."/>
            <person name="Gnirke A."/>
            <person name="Yurkov A.M."/>
            <person name="Nowrousian M."/>
            <person name="Sun S."/>
            <person name="Cuomo C.A."/>
            <person name="Heitman J."/>
        </authorList>
    </citation>
    <scope>NUCLEOTIDE SEQUENCE [LARGE SCALE GENOMIC DNA]</scope>
    <source>
        <strain evidence="2">CBS 11374</strain>
    </source>
</reference>
<name>A0ABZ1CVF7_9TREE</name>
<evidence type="ECO:0000256" key="1">
    <source>
        <dbReference type="SAM" id="MobiDB-lite"/>
    </source>
</evidence>
<feature type="compositionally biased region" description="Polar residues" evidence="1">
    <location>
        <begin position="72"/>
        <end position="97"/>
    </location>
</feature>
<dbReference type="Proteomes" id="UP001329825">
    <property type="component" value="Chromosome 2"/>
</dbReference>
<feature type="region of interest" description="Disordered" evidence="1">
    <location>
        <begin position="28"/>
        <end position="131"/>
    </location>
</feature>
<feature type="region of interest" description="Disordered" evidence="1">
    <location>
        <begin position="171"/>
        <end position="215"/>
    </location>
</feature>
<feature type="compositionally biased region" description="Polar residues" evidence="1">
    <location>
        <begin position="171"/>
        <end position="203"/>
    </location>
</feature>
<gene>
    <name evidence="2" type="ORF">IL334_002123</name>
</gene>
<dbReference type="EMBL" id="CP141882">
    <property type="protein sequence ID" value="WRT65180.1"/>
    <property type="molecule type" value="Genomic_DNA"/>
</dbReference>
<evidence type="ECO:0000313" key="2">
    <source>
        <dbReference type="EMBL" id="WRT65180.1"/>
    </source>
</evidence>
<protein>
    <submittedName>
        <fullName evidence="2">Uncharacterized protein</fullName>
    </submittedName>
</protein>
<keyword evidence="3" id="KW-1185">Reference proteome</keyword>
<organism evidence="2 3">
    <name type="scientific">Kwoniella shivajii</name>
    <dbReference type="NCBI Taxonomy" id="564305"/>
    <lineage>
        <taxon>Eukaryota</taxon>
        <taxon>Fungi</taxon>
        <taxon>Dikarya</taxon>
        <taxon>Basidiomycota</taxon>
        <taxon>Agaricomycotina</taxon>
        <taxon>Tremellomycetes</taxon>
        <taxon>Tremellales</taxon>
        <taxon>Cryptococcaceae</taxon>
        <taxon>Kwoniella</taxon>
    </lineage>
</organism>